<reference evidence="1" key="1">
    <citation type="submission" date="2014-09" db="EMBL/GenBank/DDBJ databases">
        <authorList>
            <person name="Magalhaes I.L.F."/>
            <person name="Oliveira U."/>
            <person name="Santos F.R."/>
            <person name="Vidigal T.H.D.A."/>
            <person name="Brescovit A.D."/>
            <person name="Santos A.J."/>
        </authorList>
    </citation>
    <scope>NUCLEOTIDE SEQUENCE</scope>
    <source>
        <tissue evidence="1">Shoot tissue taken approximately 20 cm above the soil surface</tissue>
    </source>
</reference>
<accession>A0A0A9HSN6</accession>
<dbReference type="AlphaFoldDB" id="A0A0A9HSN6"/>
<dbReference type="EMBL" id="GBRH01159047">
    <property type="protein sequence ID" value="JAE38849.1"/>
    <property type="molecule type" value="Transcribed_RNA"/>
</dbReference>
<organism evidence="1">
    <name type="scientific">Arundo donax</name>
    <name type="common">Giant reed</name>
    <name type="synonym">Donax arundinaceus</name>
    <dbReference type="NCBI Taxonomy" id="35708"/>
    <lineage>
        <taxon>Eukaryota</taxon>
        <taxon>Viridiplantae</taxon>
        <taxon>Streptophyta</taxon>
        <taxon>Embryophyta</taxon>
        <taxon>Tracheophyta</taxon>
        <taxon>Spermatophyta</taxon>
        <taxon>Magnoliopsida</taxon>
        <taxon>Liliopsida</taxon>
        <taxon>Poales</taxon>
        <taxon>Poaceae</taxon>
        <taxon>PACMAD clade</taxon>
        <taxon>Arundinoideae</taxon>
        <taxon>Arundineae</taxon>
        <taxon>Arundo</taxon>
    </lineage>
</organism>
<name>A0A0A9HSN6_ARUDO</name>
<proteinExistence type="predicted"/>
<reference evidence="1" key="2">
    <citation type="journal article" date="2015" name="Data Brief">
        <title>Shoot transcriptome of the giant reed, Arundo donax.</title>
        <authorList>
            <person name="Barrero R.A."/>
            <person name="Guerrero F.D."/>
            <person name="Moolhuijzen P."/>
            <person name="Goolsby J.A."/>
            <person name="Tidwell J."/>
            <person name="Bellgard S.E."/>
            <person name="Bellgard M.I."/>
        </authorList>
    </citation>
    <scope>NUCLEOTIDE SEQUENCE</scope>
    <source>
        <tissue evidence="1">Shoot tissue taken approximately 20 cm above the soil surface</tissue>
    </source>
</reference>
<protein>
    <submittedName>
        <fullName evidence="1">Uncharacterized protein</fullName>
    </submittedName>
</protein>
<evidence type="ECO:0000313" key="1">
    <source>
        <dbReference type="EMBL" id="JAE38849.1"/>
    </source>
</evidence>
<sequence>MLTFIGKSHMLCSTHGLSCVARKFMAFQAFCSIKCVIFDIIAV</sequence>